<feature type="non-terminal residue" evidence="1">
    <location>
        <position position="97"/>
    </location>
</feature>
<dbReference type="EMBL" id="CAXIEN010000014">
    <property type="protein sequence ID" value="CAL1264808.1"/>
    <property type="molecule type" value="Genomic_DNA"/>
</dbReference>
<dbReference type="InterPro" id="IPR036691">
    <property type="entry name" value="Endo/exonu/phosph_ase_sf"/>
</dbReference>
<evidence type="ECO:0000313" key="1">
    <source>
        <dbReference type="EMBL" id="CAL1264808.1"/>
    </source>
</evidence>
<dbReference type="SUPFAM" id="SSF56219">
    <property type="entry name" value="DNase I-like"/>
    <property type="match status" value="1"/>
</dbReference>
<dbReference type="Gene3D" id="3.60.10.10">
    <property type="entry name" value="Endonuclease/exonuclease/phosphatase"/>
    <property type="match status" value="1"/>
</dbReference>
<evidence type="ECO:0000313" key="2">
    <source>
        <dbReference type="Proteomes" id="UP001497382"/>
    </source>
</evidence>
<dbReference type="AlphaFoldDB" id="A0AAV1Z0G5"/>
<organism evidence="1 2">
    <name type="scientific">Larinioides sclopetarius</name>
    <dbReference type="NCBI Taxonomy" id="280406"/>
    <lineage>
        <taxon>Eukaryota</taxon>
        <taxon>Metazoa</taxon>
        <taxon>Ecdysozoa</taxon>
        <taxon>Arthropoda</taxon>
        <taxon>Chelicerata</taxon>
        <taxon>Arachnida</taxon>
        <taxon>Araneae</taxon>
        <taxon>Araneomorphae</taxon>
        <taxon>Entelegynae</taxon>
        <taxon>Araneoidea</taxon>
        <taxon>Araneidae</taxon>
        <taxon>Larinioides</taxon>
    </lineage>
</organism>
<comment type="caution">
    <text evidence="1">The sequence shown here is derived from an EMBL/GenBank/DDBJ whole genome shotgun (WGS) entry which is preliminary data.</text>
</comment>
<proteinExistence type="predicted"/>
<reference evidence="1 2" key="1">
    <citation type="submission" date="2024-04" db="EMBL/GenBank/DDBJ databases">
        <authorList>
            <person name="Rising A."/>
            <person name="Reimegard J."/>
            <person name="Sonavane S."/>
            <person name="Akerstrom W."/>
            <person name="Nylinder S."/>
            <person name="Hedman E."/>
            <person name="Kallberg Y."/>
        </authorList>
    </citation>
    <scope>NUCLEOTIDE SEQUENCE [LARGE SCALE GENOMIC DNA]</scope>
</reference>
<dbReference type="Proteomes" id="UP001497382">
    <property type="component" value="Unassembled WGS sequence"/>
</dbReference>
<accession>A0AAV1Z0G5</accession>
<sequence length="97" mass="11213">MDVKNLKLIQINVNHCEPAHSGVLQVARDLSLDMVAVQDPHFIKGYPPIQKFGCKTFLSGNKKTITYIFNKDLRTYFKFNTKNVVQVEIHYVDFILN</sequence>
<keyword evidence="2" id="KW-1185">Reference proteome</keyword>
<gene>
    <name evidence="1" type="ORF">LARSCL_LOCUS2169</name>
</gene>
<name>A0AAV1Z0G5_9ARAC</name>
<protein>
    <submittedName>
        <fullName evidence="1">Uncharacterized protein</fullName>
    </submittedName>
</protein>